<dbReference type="EMBL" id="MU004231">
    <property type="protein sequence ID" value="KAF2672951.1"/>
    <property type="molecule type" value="Genomic_DNA"/>
</dbReference>
<feature type="region of interest" description="Disordered" evidence="1">
    <location>
        <begin position="188"/>
        <end position="208"/>
    </location>
</feature>
<dbReference type="AlphaFoldDB" id="A0A6A6UN76"/>
<dbReference type="Proteomes" id="UP000799302">
    <property type="component" value="Unassembled WGS sequence"/>
</dbReference>
<organism evidence="2 3">
    <name type="scientific">Microthyrium microscopicum</name>
    <dbReference type="NCBI Taxonomy" id="703497"/>
    <lineage>
        <taxon>Eukaryota</taxon>
        <taxon>Fungi</taxon>
        <taxon>Dikarya</taxon>
        <taxon>Ascomycota</taxon>
        <taxon>Pezizomycotina</taxon>
        <taxon>Dothideomycetes</taxon>
        <taxon>Dothideomycetes incertae sedis</taxon>
        <taxon>Microthyriales</taxon>
        <taxon>Microthyriaceae</taxon>
        <taxon>Microthyrium</taxon>
    </lineage>
</organism>
<protein>
    <submittedName>
        <fullName evidence="2">Uncharacterized protein</fullName>
    </submittedName>
</protein>
<evidence type="ECO:0000313" key="2">
    <source>
        <dbReference type="EMBL" id="KAF2672951.1"/>
    </source>
</evidence>
<keyword evidence="3" id="KW-1185">Reference proteome</keyword>
<reference evidence="2" key="1">
    <citation type="journal article" date="2020" name="Stud. Mycol.">
        <title>101 Dothideomycetes genomes: a test case for predicting lifestyles and emergence of pathogens.</title>
        <authorList>
            <person name="Haridas S."/>
            <person name="Albert R."/>
            <person name="Binder M."/>
            <person name="Bloem J."/>
            <person name="Labutti K."/>
            <person name="Salamov A."/>
            <person name="Andreopoulos B."/>
            <person name="Baker S."/>
            <person name="Barry K."/>
            <person name="Bills G."/>
            <person name="Bluhm B."/>
            <person name="Cannon C."/>
            <person name="Castanera R."/>
            <person name="Culley D."/>
            <person name="Daum C."/>
            <person name="Ezra D."/>
            <person name="Gonzalez J."/>
            <person name="Henrissat B."/>
            <person name="Kuo A."/>
            <person name="Liang C."/>
            <person name="Lipzen A."/>
            <person name="Lutzoni F."/>
            <person name="Magnuson J."/>
            <person name="Mondo S."/>
            <person name="Nolan M."/>
            <person name="Ohm R."/>
            <person name="Pangilinan J."/>
            <person name="Park H.-J."/>
            <person name="Ramirez L."/>
            <person name="Alfaro M."/>
            <person name="Sun H."/>
            <person name="Tritt A."/>
            <person name="Yoshinaga Y."/>
            <person name="Zwiers L.-H."/>
            <person name="Turgeon B."/>
            <person name="Goodwin S."/>
            <person name="Spatafora J."/>
            <person name="Crous P."/>
            <person name="Grigoriev I."/>
        </authorList>
    </citation>
    <scope>NUCLEOTIDE SEQUENCE</scope>
    <source>
        <strain evidence="2">CBS 115976</strain>
    </source>
</reference>
<feature type="region of interest" description="Disordered" evidence="1">
    <location>
        <begin position="299"/>
        <end position="368"/>
    </location>
</feature>
<sequence length="368" mass="40835">MATPRSMVRDTYVQLVLRTLFHPQQLLFEGESGLEPHFANIYNMVDAFIDEETVLHRETSEVRAPSLDPASQDSIAASYTGIAKDYIPVEQPQMGLQLYNDQTFQSSQPNVSNSSRMPSEAVSRIATASSSMQSLNAMTDITTASFMDTAPADQMSIPQFQGLPYNTLAASSTAVGPLSFQNITPRSMARRHRPHNREATSSGSQTTRSQLRLINALPTQLPEQAVVGEHVSPENVDTATWDTCSSFKLRFSNSLIQMPDGTIREIQCPICGGNGRHTSKKVNWVQGLKGLMEHIRLSEFPNQKDPTEPRDLTLRPYPKNRNSRGLNRRSTLRSQSQIQERKSLKAAMRSQALRPSDVTNALDGATID</sequence>
<proteinExistence type="predicted"/>
<accession>A0A6A6UN76</accession>
<gene>
    <name evidence="2" type="ORF">BT63DRAFT_450978</name>
</gene>
<name>A0A6A6UN76_9PEZI</name>
<feature type="compositionally biased region" description="Polar residues" evidence="1">
    <location>
        <begin position="199"/>
        <end position="208"/>
    </location>
</feature>
<evidence type="ECO:0000256" key="1">
    <source>
        <dbReference type="SAM" id="MobiDB-lite"/>
    </source>
</evidence>
<evidence type="ECO:0000313" key="3">
    <source>
        <dbReference type="Proteomes" id="UP000799302"/>
    </source>
</evidence>